<gene>
    <name evidence="1" type="ORF">BECKLPF1236A_GA0070988_101895</name>
    <name evidence="2" type="ORF">BECKLPF1236C_GA0070990_101795</name>
</gene>
<organism evidence="2">
    <name type="scientific">Candidatus Kentrum sp. LPFa</name>
    <dbReference type="NCBI Taxonomy" id="2126335"/>
    <lineage>
        <taxon>Bacteria</taxon>
        <taxon>Pseudomonadati</taxon>
        <taxon>Pseudomonadota</taxon>
        <taxon>Gammaproteobacteria</taxon>
        <taxon>Candidatus Kentrum</taxon>
    </lineage>
</organism>
<protein>
    <submittedName>
        <fullName evidence="2">Uncharacterized protein</fullName>
    </submittedName>
</protein>
<evidence type="ECO:0000313" key="2">
    <source>
        <dbReference type="EMBL" id="VFK32732.1"/>
    </source>
</evidence>
<accession>A0A450XTY8</accession>
<reference evidence="2" key="1">
    <citation type="submission" date="2019-02" db="EMBL/GenBank/DDBJ databases">
        <authorList>
            <person name="Gruber-Vodicka R. H."/>
            <person name="Seah K. B. B."/>
        </authorList>
    </citation>
    <scope>NUCLEOTIDE SEQUENCE</scope>
    <source>
        <strain evidence="1">BECK_S312</strain>
        <strain evidence="2">BECK_S426</strain>
    </source>
</reference>
<name>A0A450XTY8_9GAMM</name>
<dbReference type="EMBL" id="CAADFP010000179">
    <property type="protein sequence ID" value="VFK32732.1"/>
    <property type="molecule type" value="Genomic_DNA"/>
</dbReference>
<dbReference type="AlphaFoldDB" id="A0A450XTY8"/>
<proteinExistence type="predicted"/>
<dbReference type="EMBL" id="CAADFM010000189">
    <property type="protein sequence ID" value="VFK18101.1"/>
    <property type="molecule type" value="Genomic_DNA"/>
</dbReference>
<evidence type="ECO:0000313" key="1">
    <source>
        <dbReference type="EMBL" id="VFK18101.1"/>
    </source>
</evidence>
<sequence length="106" mass="12527">MFDDLRKIVFQIMSNVGVSKADEDWLMDSCKLPKIEITVKRYENLSPELQEELKENSNSFRLLLDTERSFIIFKPLPKGDNSVRTTYLINKEEITHITFQQEKETK</sequence>